<keyword evidence="1" id="KW-0732">Signal</keyword>
<evidence type="ECO:0000256" key="1">
    <source>
        <dbReference type="SAM" id="SignalP"/>
    </source>
</evidence>
<evidence type="ECO:0000313" key="2">
    <source>
        <dbReference type="EMBL" id="MOY41368.1"/>
    </source>
</evidence>
<dbReference type="EMBL" id="GHJT01007397">
    <property type="protein sequence ID" value="MOY41368.1"/>
    <property type="molecule type" value="Transcribed_RNA"/>
</dbReference>
<reference evidence="2" key="1">
    <citation type="submission" date="2019-04" db="EMBL/GenBank/DDBJ databases">
        <title>An insight into the mialome of Ixodes scapularis.</title>
        <authorList>
            <person name="Ribeiro J.M."/>
            <person name="Mather T.N."/>
            <person name="Karim S."/>
        </authorList>
    </citation>
    <scope>NUCLEOTIDE SEQUENCE</scope>
</reference>
<dbReference type="AlphaFoldDB" id="A0A4D5RVT4"/>
<name>A0A4D5RVT4_IXOSC</name>
<feature type="signal peptide" evidence="1">
    <location>
        <begin position="1"/>
        <end position="21"/>
    </location>
</feature>
<accession>A0A4D5RVT4</accession>
<proteinExistence type="predicted"/>
<feature type="chain" id="PRO_5020025174" evidence="1">
    <location>
        <begin position="22"/>
        <end position="86"/>
    </location>
</feature>
<sequence>MFPLALVCSLWWGRHWPWVTGTHLARLRMFTEPAPFGMMGHVGPYPAFDCGTCITVLPSLSTLQNWSRGFLIAPRTYKYIFVQVTS</sequence>
<organism evidence="2">
    <name type="scientific">Ixodes scapularis</name>
    <name type="common">Black-legged tick</name>
    <name type="synonym">Deer tick</name>
    <dbReference type="NCBI Taxonomy" id="6945"/>
    <lineage>
        <taxon>Eukaryota</taxon>
        <taxon>Metazoa</taxon>
        <taxon>Ecdysozoa</taxon>
        <taxon>Arthropoda</taxon>
        <taxon>Chelicerata</taxon>
        <taxon>Arachnida</taxon>
        <taxon>Acari</taxon>
        <taxon>Parasitiformes</taxon>
        <taxon>Ixodida</taxon>
        <taxon>Ixodoidea</taxon>
        <taxon>Ixodidae</taxon>
        <taxon>Ixodinae</taxon>
        <taxon>Ixodes</taxon>
    </lineage>
</organism>
<protein>
    <submittedName>
        <fullName evidence="2">Putative secreted protein</fullName>
    </submittedName>
</protein>